<dbReference type="Proteomes" id="UP000274822">
    <property type="component" value="Unassembled WGS sequence"/>
</dbReference>
<gene>
    <name evidence="2" type="ORF">BC938DRAFT_483844</name>
</gene>
<evidence type="ECO:0000313" key="3">
    <source>
        <dbReference type="Proteomes" id="UP000274822"/>
    </source>
</evidence>
<dbReference type="AlphaFoldDB" id="A0A433QB49"/>
<dbReference type="EMBL" id="RBNJ01009260">
    <property type="protein sequence ID" value="RUS27002.1"/>
    <property type="molecule type" value="Genomic_DNA"/>
</dbReference>
<proteinExistence type="predicted"/>
<evidence type="ECO:0000256" key="1">
    <source>
        <dbReference type="SAM" id="MobiDB-lite"/>
    </source>
</evidence>
<reference evidence="2 3" key="1">
    <citation type="journal article" date="2018" name="New Phytol.">
        <title>Phylogenomics of Endogonaceae and evolution of mycorrhizas within Mucoromycota.</title>
        <authorList>
            <person name="Chang Y."/>
            <person name="Desiro A."/>
            <person name="Na H."/>
            <person name="Sandor L."/>
            <person name="Lipzen A."/>
            <person name="Clum A."/>
            <person name="Barry K."/>
            <person name="Grigoriev I.V."/>
            <person name="Martin F.M."/>
            <person name="Stajich J.E."/>
            <person name="Smith M.E."/>
            <person name="Bonito G."/>
            <person name="Spatafora J.W."/>
        </authorList>
    </citation>
    <scope>NUCLEOTIDE SEQUENCE [LARGE SCALE GENOMIC DNA]</scope>
    <source>
        <strain evidence="2 3">AD002</strain>
    </source>
</reference>
<name>A0A433QB49_9FUNG</name>
<keyword evidence="3" id="KW-1185">Reference proteome</keyword>
<protein>
    <submittedName>
        <fullName evidence="2">Uncharacterized protein</fullName>
    </submittedName>
</protein>
<organism evidence="2 3">
    <name type="scientific">Jimgerdemannia flammicorona</name>
    <dbReference type="NCBI Taxonomy" id="994334"/>
    <lineage>
        <taxon>Eukaryota</taxon>
        <taxon>Fungi</taxon>
        <taxon>Fungi incertae sedis</taxon>
        <taxon>Mucoromycota</taxon>
        <taxon>Mucoromycotina</taxon>
        <taxon>Endogonomycetes</taxon>
        <taxon>Endogonales</taxon>
        <taxon>Endogonaceae</taxon>
        <taxon>Jimgerdemannia</taxon>
    </lineage>
</organism>
<feature type="region of interest" description="Disordered" evidence="1">
    <location>
        <begin position="74"/>
        <end position="98"/>
    </location>
</feature>
<accession>A0A433QB49</accession>
<comment type="caution">
    <text evidence="2">The sequence shown here is derived from an EMBL/GenBank/DDBJ whole genome shotgun (WGS) entry which is preliminary data.</text>
</comment>
<sequence length="113" mass="12716">MFTVQLCKCQWIQNDYHHYHLLLNLHTKNELDLPHLIKILCSALSFFSTCCASRTRTDPAEAAESYDFEAAKAKANAKGKVKSGNYSKDDDYPLPQESQCGLNEIESCSIPDS</sequence>
<evidence type="ECO:0000313" key="2">
    <source>
        <dbReference type="EMBL" id="RUS27002.1"/>
    </source>
</evidence>